<name>A0A6J4TW31_9SPHN</name>
<evidence type="ECO:0000259" key="1">
    <source>
        <dbReference type="PROSITE" id="PS50925"/>
    </source>
</evidence>
<dbReference type="InterPro" id="IPR007024">
    <property type="entry name" value="BLUF_domain"/>
</dbReference>
<dbReference type="AlphaFoldDB" id="A0A6J4TW31"/>
<dbReference type="EMBL" id="CADCWD010000051">
    <property type="protein sequence ID" value="CAA9533788.1"/>
    <property type="molecule type" value="Genomic_DNA"/>
</dbReference>
<dbReference type="Gene3D" id="3.30.70.100">
    <property type="match status" value="1"/>
</dbReference>
<dbReference type="PROSITE" id="PS50925">
    <property type="entry name" value="BLUF"/>
    <property type="match status" value="1"/>
</dbReference>
<dbReference type="SMART" id="SM01034">
    <property type="entry name" value="BLUF"/>
    <property type="match status" value="1"/>
</dbReference>
<dbReference type="GO" id="GO:0009882">
    <property type="term" value="F:blue light photoreceptor activity"/>
    <property type="evidence" value="ECO:0007669"/>
    <property type="project" value="InterPro"/>
</dbReference>
<accession>A0A6J4TW31</accession>
<dbReference type="SUPFAM" id="SSF54975">
    <property type="entry name" value="Acylphosphatase/BLUF domain-like"/>
    <property type="match status" value="1"/>
</dbReference>
<sequence>MEISLLYVSRSTLRLPDEAGAVDAIVAASQSRNPQTGVTGALVFTEKQFAQYLEGPEESVRAVMDSIRCDPRHSDIQMIFDKPLHGRRFPTWAMAYAGPSTFVAGHVLTLAEAATPSRQSKAAERLISLMRQFVEAQLIEQRRKDSGAA</sequence>
<proteinExistence type="predicted"/>
<evidence type="ECO:0000313" key="2">
    <source>
        <dbReference type="EMBL" id="CAA9533788.1"/>
    </source>
</evidence>
<feature type="domain" description="BLUF" evidence="1">
    <location>
        <begin position="2"/>
        <end position="95"/>
    </location>
</feature>
<dbReference type="InterPro" id="IPR036046">
    <property type="entry name" value="Acylphosphatase-like_dom_sf"/>
</dbReference>
<gene>
    <name evidence="2" type="ORF">AVDCRST_MAG23-1260</name>
</gene>
<dbReference type="Pfam" id="PF04940">
    <property type="entry name" value="BLUF"/>
    <property type="match status" value="1"/>
</dbReference>
<reference evidence="2" key="1">
    <citation type="submission" date="2020-02" db="EMBL/GenBank/DDBJ databases">
        <authorList>
            <person name="Meier V. D."/>
        </authorList>
    </citation>
    <scope>NUCLEOTIDE SEQUENCE</scope>
    <source>
        <strain evidence="2">AVDCRST_MAG23</strain>
    </source>
</reference>
<organism evidence="2">
    <name type="scientific">uncultured Sphingosinicella sp</name>
    <dbReference type="NCBI Taxonomy" id="478748"/>
    <lineage>
        <taxon>Bacteria</taxon>
        <taxon>Pseudomonadati</taxon>
        <taxon>Pseudomonadota</taxon>
        <taxon>Alphaproteobacteria</taxon>
        <taxon>Sphingomonadales</taxon>
        <taxon>Sphingosinicellaceae</taxon>
        <taxon>Sphingosinicella</taxon>
        <taxon>environmental samples</taxon>
    </lineage>
</organism>
<dbReference type="GO" id="GO:0071949">
    <property type="term" value="F:FAD binding"/>
    <property type="evidence" value="ECO:0007669"/>
    <property type="project" value="InterPro"/>
</dbReference>
<protein>
    <submittedName>
        <fullName evidence="2">Sensors of blue-light using FAD</fullName>
    </submittedName>
</protein>